<proteinExistence type="predicted"/>
<dbReference type="Proteomes" id="UP000261186">
    <property type="component" value="Unassembled WGS sequence"/>
</dbReference>
<dbReference type="Proteomes" id="UP000461165">
    <property type="component" value="Unassembled WGS sequence"/>
</dbReference>
<organism evidence="10 13">
    <name type="scientific">Bifidobacterium longum</name>
    <dbReference type="NCBI Taxonomy" id="216816"/>
    <lineage>
        <taxon>Bacteria</taxon>
        <taxon>Bacillati</taxon>
        <taxon>Actinomycetota</taxon>
        <taxon>Actinomycetes</taxon>
        <taxon>Bifidobacteriales</taxon>
        <taxon>Bifidobacteriaceae</taxon>
        <taxon>Bifidobacterium</taxon>
    </lineage>
</organism>
<accession>A0A269T6W8</accession>
<evidence type="ECO:0000313" key="10">
    <source>
        <dbReference type="EMBL" id="RGW65315.1"/>
    </source>
</evidence>
<name>A0A269T6W8_BIFLN</name>
<evidence type="ECO:0000313" key="15">
    <source>
        <dbReference type="Proteomes" id="UP000460333"/>
    </source>
</evidence>
<sequence>MDTAEIIAHIASRANGSLSNTGDTDRPRRSPGHVIMSHAAHRGHGRSRTKPAIMRLLDTMLRFWPCAG</sequence>
<gene>
    <name evidence="10" type="ORF">DWV59_03105</name>
    <name evidence="9" type="ORF">DXC63_09300</name>
    <name evidence="8" type="ORF">DXC85_10395</name>
    <name evidence="7" type="ORF">GBB65_08760</name>
    <name evidence="6" type="ORF">GBC43_00535</name>
    <name evidence="5" type="ORF">GBC45_01555</name>
    <name evidence="4" type="ORF">GBC97_05350</name>
    <name evidence="2" type="ORF">GBJ98_10865</name>
    <name evidence="3" type="ORF">GBK06_10640</name>
    <name evidence="1" type="ORF">GBK08_05450</name>
</gene>
<comment type="caution">
    <text evidence="10">The sequence shown here is derived from an EMBL/GenBank/DDBJ whole genome shotgun (WGS) entry which is preliminary data.</text>
</comment>
<dbReference type="EMBL" id="WEAY01000008">
    <property type="protein sequence ID" value="KAB6838209.1"/>
    <property type="molecule type" value="Genomic_DNA"/>
</dbReference>
<evidence type="ECO:0000313" key="6">
    <source>
        <dbReference type="EMBL" id="KAB7237578.1"/>
    </source>
</evidence>
<evidence type="ECO:0000313" key="20">
    <source>
        <dbReference type="Proteomes" id="UP000491334"/>
    </source>
</evidence>
<evidence type="ECO:0000313" key="7">
    <source>
        <dbReference type="EMBL" id="KAB7322308.1"/>
    </source>
</evidence>
<dbReference type="EMBL" id="WDVF01000008">
    <property type="protein sequence ID" value="KAB7135760.1"/>
    <property type="molecule type" value="Genomic_DNA"/>
</dbReference>
<evidence type="ECO:0000313" key="1">
    <source>
        <dbReference type="EMBL" id="KAB6838209.1"/>
    </source>
</evidence>
<evidence type="ECO:0000313" key="11">
    <source>
        <dbReference type="Proteomes" id="UP000261186"/>
    </source>
</evidence>
<evidence type="ECO:0000313" key="19">
    <source>
        <dbReference type="Proteomes" id="UP000481350"/>
    </source>
</evidence>
<dbReference type="Proteomes" id="UP000451234">
    <property type="component" value="Unassembled WGS sequence"/>
</dbReference>
<evidence type="ECO:0000313" key="9">
    <source>
        <dbReference type="EMBL" id="RGL46505.1"/>
    </source>
</evidence>
<reference evidence="11 12" key="1">
    <citation type="submission" date="2018-08" db="EMBL/GenBank/DDBJ databases">
        <title>A genome reference for cultivated species of the human gut microbiota.</title>
        <authorList>
            <person name="Zou Y."/>
            <person name="Xue W."/>
            <person name="Luo G."/>
        </authorList>
    </citation>
    <scope>NUCLEOTIDE SEQUENCE [LARGE SCALE GENOMIC DNA]</scope>
    <source>
        <strain evidence="10 13">AF11-12</strain>
        <strain evidence="9 12">TF06-45A</strain>
        <strain evidence="8 11">TF08-4AC</strain>
    </source>
</reference>
<evidence type="ECO:0000313" key="17">
    <source>
        <dbReference type="Proteomes" id="UP000476628"/>
    </source>
</evidence>
<evidence type="ECO:0000313" key="4">
    <source>
        <dbReference type="EMBL" id="KAB7135760.1"/>
    </source>
</evidence>
<dbReference type="Proteomes" id="UP000481350">
    <property type="component" value="Unassembled WGS sequence"/>
</dbReference>
<dbReference type="EMBL" id="QSRZ01000010">
    <property type="protein sequence ID" value="RGL46505.1"/>
    <property type="molecule type" value="Genomic_DNA"/>
</dbReference>
<dbReference type="EMBL" id="QSRH01000017">
    <property type="protein sequence ID" value="RGL00871.1"/>
    <property type="molecule type" value="Genomic_DNA"/>
</dbReference>
<protein>
    <submittedName>
        <fullName evidence="10">Uncharacterized protein</fullName>
    </submittedName>
</protein>
<dbReference type="Proteomes" id="UP000478746">
    <property type="component" value="Unassembled WGS sequence"/>
</dbReference>
<dbReference type="EMBL" id="WDZO01000046">
    <property type="protein sequence ID" value="KAB6910052.1"/>
    <property type="molecule type" value="Genomic_DNA"/>
</dbReference>
<evidence type="ECO:0000313" key="16">
    <source>
        <dbReference type="Proteomes" id="UP000461165"/>
    </source>
</evidence>
<reference evidence="14 15" key="2">
    <citation type="journal article" date="2019" name="Nat. Med.">
        <title>A library of human gut bacterial isolates paired with longitudinal multiomics data enables mechanistic microbiome research.</title>
        <authorList>
            <person name="Poyet M."/>
            <person name="Groussin M."/>
            <person name="Gibbons S.M."/>
            <person name="Avila-Pacheco J."/>
            <person name="Jiang X."/>
            <person name="Kearney S.M."/>
            <person name="Perrotta A.R."/>
            <person name="Berdy B."/>
            <person name="Zhao S."/>
            <person name="Lieberman T.D."/>
            <person name="Swanson P.K."/>
            <person name="Smith M."/>
            <person name="Roesemann S."/>
            <person name="Alexander J.E."/>
            <person name="Rich S.A."/>
            <person name="Livny J."/>
            <person name="Vlamakis H."/>
            <person name="Clish C."/>
            <person name="Bullock K."/>
            <person name="Deik A."/>
            <person name="Scott J."/>
            <person name="Pierce K.A."/>
            <person name="Xavier R.J."/>
            <person name="Alm E.J."/>
        </authorList>
    </citation>
    <scope>NUCLEOTIDE SEQUENCE [LARGE SCALE GENOMIC DNA]</scope>
    <source>
        <strain evidence="6 15">BIOML-A118</strain>
        <strain evidence="5 17">BIOML-A136</strain>
        <strain evidence="4 16">BIOML-A166</strain>
        <strain evidence="2 19">BIOML-A283</strain>
        <strain evidence="3 20">BIOML-A284</strain>
        <strain evidence="1 18">BIOML-A320</strain>
        <strain evidence="7 14">BIOML-A75</strain>
    </source>
</reference>
<dbReference type="EMBL" id="WDUB01000001">
    <property type="protein sequence ID" value="KAB7204422.1"/>
    <property type="molecule type" value="Genomic_DNA"/>
</dbReference>
<evidence type="ECO:0000313" key="2">
    <source>
        <dbReference type="EMBL" id="KAB6910052.1"/>
    </source>
</evidence>
<evidence type="ECO:0000313" key="12">
    <source>
        <dbReference type="Proteomes" id="UP000261288"/>
    </source>
</evidence>
<dbReference type="EMBL" id="WDRV01000010">
    <property type="protein sequence ID" value="KAB7322308.1"/>
    <property type="molecule type" value="Genomic_DNA"/>
</dbReference>
<dbReference type="Proteomes" id="UP000460333">
    <property type="component" value="Unassembled WGS sequence"/>
</dbReference>
<dbReference type="AlphaFoldDB" id="A0A269T6W8"/>
<evidence type="ECO:0000313" key="13">
    <source>
        <dbReference type="Proteomes" id="UP000265775"/>
    </source>
</evidence>
<dbReference type="Proteomes" id="UP000261288">
    <property type="component" value="Unassembled WGS sequence"/>
</dbReference>
<dbReference type="EMBL" id="WDZP01000044">
    <property type="protein sequence ID" value="KAB6915750.1"/>
    <property type="molecule type" value="Genomic_DNA"/>
</dbReference>
<dbReference type="Proteomes" id="UP000476628">
    <property type="component" value="Unassembled WGS sequence"/>
</dbReference>
<evidence type="ECO:0000313" key="8">
    <source>
        <dbReference type="EMBL" id="RGL00871.1"/>
    </source>
</evidence>
<dbReference type="EMBL" id="WDTJ01000001">
    <property type="protein sequence ID" value="KAB7237578.1"/>
    <property type="molecule type" value="Genomic_DNA"/>
</dbReference>
<dbReference type="Proteomes" id="UP000265775">
    <property type="component" value="Unassembled WGS sequence"/>
</dbReference>
<evidence type="ECO:0000313" key="3">
    <source>
        <dbReference type="EMBL" id="KAB6915750.1"/>
    </source>
</evidence>
<dbReference type="Proteomes" id="UP000491334">
    <property type="component" value="Unassembled WGS sequence"/>
</dbReference>
<dbReference type="EMBL" id="QSAR01000003">
    <property type="protein sequence ID" value="RGW65315.1"/>
    <property type="molecule type" value="Genomic_DNA"/>
</dbReference>
<evidence type="ECO:0000313" key="5">
    <source>
        <dbReference type="EMBL" id="KAB7204422.1"/>
    </source>
</evidence>
<evidence type="ECO:0000313" key="18">
    <source>
        <dbReference type="Proteomes" id="UP000478746"/>
    </source>
</evidence>
<evidence type="ECO:0000313" key="14">
    <source>
        <dbReference type="Proteomes" id="UP000451234"/>
    </source>
</evidence>